<feature type="compositionally biased region" description="Low complexity" evidence="1">
    <location>
        <begin position="49"/>
        <end position="65"/>
    </location>
</feature>
<feature type="compositionally biased region" description="Basic and acidic residues" evidence="1">
    <location>
        <begin position="70"/>
        <end position="82"/>
    </location>
</feature>
<dbReference type="Proteomes" id="UP001519287">
    <property type="component" value="Unassembled WGS sequence"/>
</dbReference>
<protein>
    <submittedName>
        <fullName evidence="2">Uncharacterized protein</fullName>
    </submittedName>
</protein>
<proteinExistence type="predicted"/>
<evidence type="ECO:0000313" key="3">
    <source>
        <dbReference type="Proteomes" id="UP001519287"/>
    </source>
</evidence>
<keyword evidence="3" id="KW-1185">Reference proteome</keyword>
<reference evidence="2 3" key="1">
    <citation type="submission" date="2021-03" db="EMBL/GenBank/DDBJ databases">
        <title>Genomic Encyclopedia of Type Strains, Phase IV (KMG-IV): sequencing the most valuable type-strain genomes for metagenomic binning, comparative biology and taxonomic classification.</title>
        <authorList>
            <person name="Goeker M."/>
        </authorList>
    </citation>
    <scope>NUCLEOTIDE SEQUENCE [LARGE SCALE GENOMIC DNA]</scope>
    <source>
        <strain evidence="2 3">DSM 26048</strain>
    </source>
</reference>
<comment type="caution">
    <text evidence="2">The sequence shown here is derived from an EMBL/GenBank/DDBJ whole genome shotgun (WGS) entry which is preliminary data.</text>
</comment>
<organism evidence="2 3">
    <name type="scientific">Paenibacillus eucommiae</name>
    <dbReference type="NCBI Taxonomy" id="1355755"/>
    <lineage>
        <taxon>Bacteria</taxon>
        <taxon>Bacillati</taxon>
        <taxon>Bacillota</taxon>
        <taxon>Bacilli</taxon>
        <taxon>Bacillales</taxon>
        <taxon>Paenibacillaceae</taxon>
        <taxon>Paenibacillus</taxon>
    </lineage>
</organism>
<accession>A0ABS4IPG5</accession>
<dbReference type="EMBL" id="JAGGLB010000002">
    <property type="protein sequence ID" value="MBP1988921.1"/>
    <property type="molecule type" value="Genomic_DNA"/>
</dbReference>
<evidence type="ECO:0000256" key="1">
    <source>
        <dbReference type="SAM" id="MobiDB-lite"/>
    </source>
</evidence>
<feature type="region of interest" description="Disordered" evidence="1">
    <location>
        <begin position="38"/>
        <end position="83"/>
    </location>
</feature>
<name>A0ABS4IPG5_9BACL</name>
<gene>
    <name evidence="2" type="ORF">J2Z66_000516</name>
</gene>
<sequence length="101" mass="10899">MRVGSFLLGGIAGVAAVFYLNRKMKTFMFSEFNSSSNSLGKMMNSNKESVSGKAASSSSAPGFSANKQSMTKEKSVKEEPDLQHVVNEILAESQESQARVQ</sequence>
<evidence type="ECO:0000313" key="2">
    <source>
        <dbReference type="EMBL" id="MBP1988921.1"/>
    </source>
</evidence>
<dbReference type="RefSeq" id="WP_209969643.1">
    <property type="nucleotide sequence ID" value="NZ_JAGGLB010000002.1"/>
</dbReference>